<organism evidence="2 3">
    <name type="scientific">Streptomyces agglomeratus</name>
    <dbReference type="NCBI Taxonomy" id="285458"/>
    <lineage>
        <taxon>Bacteria</taxon>
        <taxon>Bacillati</taxon>
        <taxon>Actinomycetota</taxon>
        <taxon>Actinomycetes</taxon>
        <taxon>Kitasatosporales</taxon>
        <taxon>Streptomycetaceae</taxon>
        <taxon>Streptomyces</taxon>
    </lineage>
</organism>
<dbReference type="EMBL" id="MEHJ01000002">
    <property type="protein sequence ID" value="OEJ21637.1"/>
    <property type="molecule type" value="Genomic_DNA"/>
</dbReference>
<comment type="caution">
    <text evidence="2">The sequence shown here is derived from an EMBL/GenBank/DDBJ whole genome shotgun (WGS) entry which is preliminary data.</text>
</comment>
<sequence length="92" mass="10423">MPSQSVQEIVDIVIDFLAEHQGRPSQELYEELAARGQDLPVDSVLVMEILARIEQYFKVRIPADAEAGRSLRSVWAFAETVHDSLQAKEQQQ</sequence>
<evidence type="ECO:0000259" key="1">
    <source>
        <dbReference type="PROSITE" id="PS50075"/>
    </source>
</evidence>
<dbReference type="Gene3D" id="1.10.1200.10">
    <property type="entry name" value="ACP-like"/>
    <property type="match status" value="1"/>
</dbReference>
<feature type="domain" description="Carrier" evidence="1">
    <location>
        <begin position="7"/>
        <end position="85"/>
    </location>
</feature>
<evidence type="ECO:0000313" key="2">
    <source>
        <dbReference type="EMBL" id="OEJ21637.1"/>
    </source>
</evidence>
<dbReference type="InterPro" id="IPR009081">
    <property type="entry name" value="PP-bd_ACP"/>
</dbReference>
<dbReference type="Proteomes" id="UP000095759">
    <property type="component" value="Unassembled WGS sequence"/>
</dbReference>
<dbReference type="PROSITE" id="PS50075">
    <property type="entry name" value="CARRIER"/>
    <property type="match status" value="1"/>
</dbReference>
<gene>
    <name evidence="2" type="ORF">AS594_39645</name>
</gene>
<dbReference type="InterPro" id="IPR036736">
    <property type="entry name" value="ACP-like_sf"/>
</dbReference>
<keyword evidence="3" id="KW-1185">Reference proteome</keyword>
<dbReference type="AlphaFoldDB" id="A0A1E5NZA1"/>
<evidence type="ECO:0000313" key="3">
    <source>
        <dbReference type="Proteomes" id="UP000095759"/>
    </source>
</evidence>
<protein>
    <recommendedName>
        <fullName evidence="1">Carrier domain-containing protein</fullName>
    </recommendedName>
</protein>
<name>A0A1E5NZA1_9ACTN</name>
<proteinExistence type="predicted"/>
<dbReference type="Pfam" id="PF00550">
    <property type="entry name" value="PP-binding"/>
    <property type="match status" value="1"/>
</dbReference>
<dbReference type="SUPFAM" id="SSF47336">
    <property type="entry name" value="ACP-like"/>
    <property type="match status" value="1"/>
</dbReference>
<reference evidence="2 3" key="1">
    <citation type="submission" date="2016-08" db="EMBL/GenBank/DDBJ databases">
        <title>Complete genome sequence of Streptomyces agglomeratus strain 6-3-2, a novel anti-MRSA actinomycete isolated from Wuli of Tebit, China.</title>
        <authorList>
            <person name="Chen X."/>
        </authorList>
    </citation>
    <scope>NUCLEOTIDE SEQUENCE [LARGE SCALE GENOMIC DNA]</scope>
    <source>
        <strain evidence="2 3">6-3-2</strain>
    </source>
</reference>
<accession>A0A1E5NZA1</accession>
<dbReference type="OrthoDB" id="4237664at2"/>